<gene>
    <name evidence="2" type="ORF">SNR37_003433</name>
</gene>
<dbReference type="RefSeq" id="WP_163132252.1">
    <property type="nucleotide sequence ID" value="NZ_JAYDYW010000006.1"/>
</dbReference>
<reference evidence="2 3" key="2">
    <citation type="submission" date="2023-12" db="EMBL/GenBank/DDBJ databases">
        <authorList>
            <consortium name="Cladostephus spongiosus"/>
            <person name="Lorente B."/>
            <person name="Cabral C."/>
            <person name="Frias J."/>
            <person name="Faria J."/>
            <person name="Toubarro D."/>
        </authorList>
    </citation>
    <scope>NUCLEOTIDE SEQUENCE [LARGE SCALE GENOMIC DNA]</scope>
    <source>
        <strain evidence="2 3">ZMCS4</strain>
    </source>
</reference>
<name>A0ABU7G6E2_9ALTE</name>
<reference evidence="3" key="1">
    <citation type="submission" date="2023-07" db="EMBL/GenBank/DDBJ databases">
        <title>Draft genome sequence of Agarivorans aestuarii strain ZMCS4, a CAZymes producing bacteria isolated from the marine brown algae Clodostephus spongiosus.</title>
        <authorList>
            <person name="Lorente B."/>
            <person name="Cabral C."/>
            <person name="Frias J."/>
            <person name="Faria J."/>
            <person name="Toubarro D."/>
        </authorList>
    </citation>
    <scope>NUCLEOTIDE SEQUENCE [LARGE SCALE GENOMIC DNA]</scope>
    <source>
        <strain evidence="3">ZMCS4</strain>
    </source>
</reference>
<proteinExistence type="predicted"/>
<protein>
    <recommendedName>
        <fullName evidence="4">Lipoprotein</fullName>
    </recommendedName>
</protein>
<feature type="chain" id="PRO_5045216953" description="Lipoprotein" evidence="1">
    <location>
        <begin position="22"/>
        <end position="74"/>
    </location>
</feature>
<evidence type="ECO:0000256" key="1">
    <source>
        <dbReference type="SAM" id="SignalP"/>
    </source>
</evidence>
<comment type="caution">
    <text evidence="2">The sequence shown here is derived from an EMBL/GenBank/DDBJ whole genome shotgun (WGS) entry which is preliminary data.</text>
</comment>
<accession>A0ABU7G6E2</accession>
<organism evidence="2 3">
    <name type="scientific">Agarivorans aestuarii</name>
    <dbReference type="NCBI Taxonomy" id="1563703"/>
    <lineage>
        <taxon>Bacteria</taxon>
        <taxon>Pseudomonadati</taxon>
        <taxon>Pseudomonadota</taxon>
        <taxon>Gammaproteobacteria</taxon>
        <taxon>Alteromonadales</taxon>
        <taxon>Alteromonadaceae</taxon>
        <taxon>Agarivorans</taxon>
    </lineage>
</organism>
<dbReference type="Proteomes" id="UP001310248">
    <property type="component" value="Unassembled WGS sequence"/>
</dbReference>
<dbReference type="EMBL" id="JAYDYW010000006">
    <property type="protein sequence ID" value="MEE1674005.1"/>
    <property type="molecule type" value="Genomic_DNA"/>
</dbReference>
<keyword evidence="3" id="KW-1185">Reference proteome</keyword>
<keyword evidence="1" id="KW-0732">Signal</keyword>
<evidence type="ECO:0000313" key="3">
    <source>
        <dbReference type="Proteomes" id="UP001310248"/>
    </source>
</evidence>
<evidence type="ECO:0000313" key="2">
    <source>
        <dbReference type="EMBL" id="MEE1674005.1"/>
    </source>
</evidence>
<feature type="signal peptide" evidence="1">
    <location>
        <begin position="1"/>
        <end position="21"/>
    </location>
</feature>
<evidence type="ECO:0008006" key="4">
    <source>
        <dbReference type="Google" id="ProtNLM"/>
    </source>
</evidence>
<sequence>MMKPALPLIICVLISACSSQATTSSGDNKAEDNQNYNQDLLASIKQSPNANQAFSLSEEQIDMWQHAGCGGGHR</sequence>
<dbReference type="PROSITE" id="PS51257">
    <property type="entry name" value="PROKAR_LIPOPROTEIN"/>
    <property type="match status" value="1"/>
</dbReference>